<comment type="similarity">
    <text evidence="1">Belongs to the P(II) protein family.</text>
</comment>
<dbReference type="PANTHER" id="PTHR30115:SF18">
    <property type="entry name" value="NITROGEN REGULATORY PROTEIN P-II"/>
    <property type="match status" value="1"/>
</dbReference>
<dbReference type="OrthoDB" id="9802729at2"/>
<evidence type="ECO:0000313" key="2">
    <source>
        <dbReference type="EMBL" id="OPX42211.1"/>
    </source>
</evidence>
<dbReference type="PRINTS" id="PR00340">
    <property type="entry name" value="PIIGLNB"/>
</dbReference>
<evidence type="ECO:0000256" key="1">
    <source>
        <dbReference type="RuleBase" id="RU003936"/>
    </source>
</evidence>
<dbReference type="PROSITE" id="PS51343">
    <property type="entry name" value="PII_GLNB_DOM"/>
    <property type="match status" value="1"/>
</dbReference>
<evidence type="ECO:0000313" key="3">
    <source>
        <dbReference type="Proteomes" id="UP000191554"/>
    </source>
</evidence>
<reference evidence="2 3" key="1">
    <citation type="submission" date="2017-03" db="EMBL/GenBank/DDBJ databases">
        <title>Genome sequence of Clostridium hungatei DSM 14427.</title>
        <authorList>
            <person name="Poehlein A."/>
            <person name="Daniel R."/>
        </authorList>
    </citation>
    <scope>NUCLEOTIDE SEQUENCE [LARGE SCALE GENOMIC DNA]</scope>
    <source>
        <strain evidence="2 3">DSM 14427</strain>
    </source>
</reference>
<dbReference type="RefSeq" id="WP_080066293.1">
    <property type="nucleotide sequence ID" value="NZ_MZGX01000032.1"/>
</dbReference>
<dbReference type="InterPro" id="IPR002187">
    <property type="entry name" value="N-reg_PII"/>
</dbReference>
<proteinExistence type="inferred from homology"/>
<dbReference type="EMBL" id="MZGX01000032">
    <property type="protein sequence ID" value="OPX42211.1"/>
    <property type="molecule type" value="Genomic_DNA"/>
</dbReference>
<sequence length="113" mass="12527">MKMVVAIVRPEAFEDVKQALFDAQIHKMTVSHVKGCGQQMGYTESYRGTVTEVNLLNKVKFEISVNDEFVKPTIDAIMKSARTGNIGDGKIFVLPIDECYRIRTGEEGSDAIG</sequence>
<protein>
    <submittedName>
        <fullName evidence="2">Nitrogen regulatory protein P-II</fullName>
    </submittedName>
</protein>
<dbReference type="Pfam" id="PF00543">
    <property type="entry name" value="P-II"/>
    <property type="match status" value="1"/>
</dbReference>
<comment type="caution">
    <text evidence="2">The sequence shown here is derived from an EMBL/GenBank/DDBJ whole genome shotgun (WGS) entry which is preliminary data.</text>
</comment>
<dbReference type="PROSITE" id="PS00638">
    <property type="entry name" value="PII_GLNB_CTER"/>
    <property type="match status" value="1"/>
</dbReference>
<dbReference type="SMART" id="SM00938">
    <property type="entry name" value="P-II"/>
    <property type="match status" value="1"/>
</dbReference>
<dbReference type="GO" id="GO:0006808">
    <property type="term" value="P:regulation of nitrogen utilization"/>
    <property type="evidence" value="ECO:0007669"/>
    <property type="project" value="InterPro"/>
</dbReference>
<dbReference type="Proteomes" id="UP000191554">
    <property type="component" value="Unassembled WGS sequence"/>
</dbReference>
<dbReference type="Gene3D" id="3.30.70.120">
    <property type="match status" value="1"/>
</dbReference>
<accession>A0A1V4SG26</accession>
<dbReference type="InterPro" id="IPR017918">
    <property type="entry name" value="N-reg_PII_CS"/>
</dbReference>
<dbReference type="GO" id="GO:0030234">
    <property type="term" value="F:enzyme regulator activity"/>
    <property type="evidence" value="ECO:0007669"/>
    <property type="project" value="InterPro"/>
</dbReference>
<dbReference type="GO" id="GO:0005524">
    <property type="term" value="F:ATP binding"/>
    <property type="evidence" value="ECO:0007669"/>
    <property type="project" value="TreeGrafter"/>
</dbReference>
<dbReference type="AlphaFoldDB" id="A0A1V4SG26"/>
<name>A0A1V4SG26_RUMHU</name>
<organism evidence="2 3">
    <name type="scientific">Ruminiclostridium hungatei</name>
    <name type="common">Clostridium hungatei</name>
    <dbReference type="NCBI Taxonomy" id="48256"/>
    <lineage>
        <taxon>Bacteria</taxon>
        <taxon>Bacillati</taxon>
        <taxon>Bacillota</taxon>
        <taxon>Clostridia</taxon>
        <taxon>Eubacteriales</taxon>
        <taxon>Oscillospiraceae</taxon>
        <taxon>Ruminiclostridium</taxon>
    </lineage>
</organism>
<dbReference type="InterPro" id="IPR015867">
    <property type="entry name" value="N-reg_PII/ATP_PRibTrfase_C"/>
</dbReference>
<gene>
    <name evidence="2" type="primary">glnB_10</name>
    <name evidence="2" type="ORF">CLHUN_38610</name>
</gene>
<dbReference type="STRING" id="48256.CLHUN_38610"/>
<keyword evidence="3" id="KW-1185">Reference proteome</keyword>
<dbReference type="PANTHER" id="PTHR30115">
    <property type="entry name" value="NITROGEN REGULATORY PROTEIN P-II"/>
    <property type="match status" value="1"/>
</dbReference>
<dbReference type="SUPFAM" id="SSF54913">
    <property type="entry name" value="GlnB-like"/>
    <property type="match status" value="1"/>
</dbReference>
<dbReference type="GO" id="GO:0005829">
    <property type="term" value="C:cytosol"/>
    <property type="evidence" value="ECO:0007669"/>
    <property type="project" value="TreeGrafter"/>
</dbReference>
<dbReference type="InterPro" id="IPR011322">
    <property type="entry name" value="N-reg_PII-like_a/b"/>
</dbReference>